<keyword evidence="9" id="KW-0326">Glycosidase</keyword>
<dbReference type="InterPro" id="IPR041447">
    <property type="entry name" value="Mannosidase_ig"/>
</dbReference>
<comment type="catalytic activity">
    <reaction evidence="1">
        <text>Hydrolysis of terminal, non-reducing beta-D-mannose residues in beta-D-mannosides.</text>
        <dbReference type="EC" id="3.2.1.25"/>
    </reaction>
</comment>
<comment type="subunit">
    <text evidence="4">Homodimer.</text>
</comment>
<evidence type="ECO:0000256" key="1">
    <source>
        <dbReference type="ARBA" id="ARBA00000829"/>
    </source>
</evidence>
<dbReference type="GO" id="GO:0004567">
    <property type="term" value="F:beta-mannosidase activity"/>
    <property type="evidence" value="ECO:0007669"/>
    <property type="project" value="UniProtKB-EC"/>
</dbReference>
<evidence type="ECO:0000313" key="17">
    <source>
        <dbReference type="EMBL" id="HIV00407.1"/>
    </source>
</evidence>
<reference evidence="17" key="2">
    <citation type="journal article" date="2021" name="PeerJ">
        <title>Extensive microbial diversity within the chicken gut microbiome revealed by metagenomics and culture.</title>
        <authorList>
            <person name="Gilroy R."/>
            <person name="Ravi A."/>
            <person name="Getino M."/>
            <person name="Pursley I."/>
            <person name="Horton D.L."/>
            <person name="Alikhan N.F."/>
            <person name="Baker D."/>
            <person name="Gharbi K."/>
            <person name="Hall N."/>
            <person name="Watson M."/>
            <person name="Adriaenssens E.M."/>
            <person name="Foster-Nyarko E."/>
            <person name="Jarju S."/>
            <person name="Secka A."/>
            <person name="Antonio M."/>
            <person name="Oren A."/>
            <person name="Chaudhuri R.R."/>
            <person name="La Ragione R."/>
            <person name="Hildebrand F."/>
            <person name="Pallen M.J."/>
        </authorList>
    </citation>
    <scope>NUCLEOTIDE SEQUENCE</scope>
    <source>
        <strain evidence="17">23406</strain>
    </source>
</reference>
<reference evidence="17" key="1">
    <citation type="submission" date="2020-10" db="EMBL/GenBank/DDBJ databases">
        <authorList>
            <person name="Gilroy R."/>
        </authorList>
    </citation>
    <scope>NUCLEOTIDE SEQUENCE</scope>
    <source>
        <strain evidence="17">23406</strain>
    </source>
</reference>
<dbReference type="PANTHER" id="PTHR43730:SF1">
    <property type="entry name" value="BETA-MANNOSIDASE"/>
    <property type="match status" value="1"/>
</dbReference>
<dbReference type="InterPro" id="IPR054593">
    <property type="entry name" value="Beta-mannosidase-like_N2"/>
</dbReference>
<keyword evidence="6" id="KW-0964">Secreted</keyword>
<organism evidence="17 18">
    <name type="scientific">Candidatus Stercoripulliclostridium merdipullorum</name>
    <dbReference type="NCBI Taxonomy" id="2840952"/>
    <lineage>
        <taxon>Bacteria</taxon>
        <taxon>Bacillati</taxon>
        <taxon>Bacillota</taxon>
        <taxon>Clostridia</taxon>
        <taxon>Eubacteriales</taxon>
        <taxon>Candidatus Stercoripulliclostridium</taxon>
    </lineage>
</organism>
<dbReference type="PANTHER" id="PTHR43730">
    <property type="entry name" value="BETA-MANNOSIDASE"/>
    <property type="match status" value="1"/>
</dbReference>
<dbReference type="InterPro" id="IPR041625">
    <property type="entry name" value="Beta-mannosidase_Ig"/>
</dbReference>
<evidence type="ECO:0000259" key="14">
    <source>
        <dbReference type="Pfam" id="PF17753"/>
    </source>
</evidence>
<evidence type="ECO:0000256" key="5">
    <source>
        <dbReference type="ARBA" id="ARBA00012754"/>
    </source>
</evidence>
<dbReference type="InterPro" id="IPR006102">
    <property type="entry name" value="Ig-like_GH2"/>
</dbReference>
<sequence>MKHILLDGSWTLIGNDFTIPATVPGCQYTDLLAAGKIPDPFAACNESKVQWVAERDWTYRKTFSVDHTLTAYEHIDLCFDAVDTLAEILLNGKSILQCDNAHIGYRVDVKPFLAEGDNLLEVKFRSPFPYLDELQREDPMPRNMMGTTGIPHLRKPQCHFGWDWGPTLPIAGLTRSVGLRAYNGSALGGIKIRQSHEDGRVTLTVAPRNAKVDFVVSVQSPDGSVSEAAANAGESATIVIDHPSLWWTAELSGQREQPLYRVTVATTQEGGDVIVRKIGLRTVTLDRAPDRYGKQFRFLLNGIPLFIKGANWIPADSFVTRVDGARLEAMIGDALDANFNMLRVWGGGYYESEAFYDLCDRKGLLVWQDFAFACAPYPFYRESFLQNVLSEVDYNVDRLETHPSLAVWCGNNEIEAMSAGWFNCRKLIDWTEKFFYHILPDRLAGLESAVPYTEGSPVSGTFMKDVGADHSGDTHLWQVWHGQRPLSYYRERYTRFCSEFGLESLPDLNTIRYFAKEDELDLRSPAMQAHQKCMSGNGKMLYYVSTRFRIPRRFEDLVGLTQIVQAECVRYATEHWRRNRGRCNGSMYWQFNDCWPVASWSGIDCFGRKKALHFAAKRFFSPVAVSIAESGQKAEVFAVNDLAAPFEGSASIRLMTFDGKTLTSDKLQVSVPALTAVSLGWFDYESQLKQYRNNCVLCVDLYDKQQCSVSRSTCLFAAEKDLDLPVAPITLAAEMQGDAVEVRLTSDCYQRYVRLDADAQDAVFSDNCFDLMPGEIKTVTVRSGSKAINVSARSLAIAPAKGSKWSDAWFRLRFSLIPINLANRIVYRFM</sequence>
<dbReference type="EMBL" id="DVOH01000037">
    <property type="protein sequence ID" value="HIV00407.1"/>
    <property type="molecule type" value="Genomic_DNA"/>
</dbReference>
<keyword evidence="8" id="KW-0325">Glycoprotein</keyword>
<dbReference type="Pfam" id="PF17786">
    <property type="entry name" value="Mannosidase_ig"/>
    <property type="match status" value="1"/>
</dbReference>
<dbReference type="SUPFAM" id="SSF49785">
    <property type="entry name" value="Galactose-binding domain-like"/>
    <property type="match status" value="1"/>
</dbReference>
<feature type="domain" description="Beta-mannosidase-like galactose-binding" evidence="16">
    <location>
        <begin position="18"/>
        <end position="175"/>
    </location>
</feature>
<evidence type="ECO:0000256" key="7">
    <source>
        <dbReference type="ARBA" id="ARBA00022801"/>
    </source>
</evidence>
<dbReference type="Gene3D" id="2.60.40.10">
    <property type="entry name" value="Immunoglobulins"/>
    <property type="match status" value="3"/>
</dbReference>
<evidence type="ECO:0000256" key="9">
    <source>
        <dbReference type="ARBA" id="ARBA00023295"/>
    </source>
</evidence>
<proteinExistence type="inferred from homology"/>
<feature type="domain" description="Glycoside hydrolase family 2 immunoglobulin-like beta-sandwich" evidence="13">
    <location>
        <begin position="194"/>
        <end position="281"/>
    </location>
</feature>
<evidence type="ECO:0000256" key="6">
    <source>
        <dbReference type="ARBA" id="ARBA00022525"/>
    </source>
</evidence>
<dbReference type="SUPFAM" id="SSF51445">
    <property type="entry name" value="(Trans)glycosidases"/>
    <property type="match status" value="1"/>
</dbReference>
<accession>A0A9D1NC59</accession>
<evidence type="ECO:0000256" key="2">
    <source>
        <dbReference type="ARBA" id="ARBA00004613"/>
    </source>
</evidence>
<dbReference type="InterPro" id="IPR013783">
    <property type="entry name" value="Ig-like_fold"/>
</dbReference>
<protein>
    <recommendedName>
        <fullName evidence="11">Beta-mannosidase B</fullName>
        <ecNumber evidence="5">3.2.1.25</ecNumber>
    </recommendedName>
    <alternativeName>
        <fullName evidence="12">Mannanase B</fullName>
    </alternativeName>
</protein>
<evidence type="ECO:0000256" key="4">
    <source>
        <dbReference type="ARBA" id="ARBA00011738"/>
    </source>
</evidence>
<feature type="domain" description="Beta-mannosidase Ig-fold" evidence="14">
    <location>
        <begin position="730"/>
        <end position="783"/>
    </location>
</feature>
<dbReference type="FunFam" id="3.20.20.80:FF:000050">
    <property type="entry name" value="Beta-mannosidase B"/>
    <property type="match status" value="1"/>
</dbReference>
<evidence type="ECO:0000256" key="10">
    <source>
        <dbReference type="ARBA" id="ARBA00038429"/>
    </source>
</evidence>
<dbReference type="AlphaFoldDB" id="A0A9D1NC59"/>
<dbReference type="GO" id="GO:0006516">
    <property type="term" value="P:glycoprotein catabolic process"/>
    <property type="evidence" value="ECO:0007669"/>
    <property type="project" value="TreeGrafter"/>
</dbReference>
<dbReference type="Pfam" id="PF17753">
    <property type="entry name" value="Ig_mannosidase"/>
    <property type="match status" value="1"/>
</dbReference>
<dbReference type="Gene3D" id="2.60.120.260">
    <property type="entry name" value="Galactose-binding domain-like"/>
    <property type="match status" value="1"/>
</dbReference>
<evidence type="ECO:0000259" key="15">
    <source>
        <dbReference type="Pfam" id="PF17786"/>
    </source>
</evidence>
<evidence type="ECO:0000256" key="11">
    <source>
        <dbReference type="ARBA" id="ARBA00041069"/>
    </source>
</evidence>
<keyword evidence="7 17" id="KW-0378">Hydrolase</keyword>
<dbReference type="InterPro" id="IPR036156">
    <property type="entry name" value="Beta-gal/glucu_dom_sf"/>
</dbReference>
<evidence type="ECO:0000259" key="16">
    <source>
        <dbReference type="Pfam" id="PF22666"/>
    </source>
</evidence>
<gene>
    <name evidence="17" type="ORF">IAB14_04780</name>
</gene>
<comment type="similarity">
    <text evidence="10">Belongs to the glycosyl hydrolase 2 family. Beta-mannosidase B subfamily.</text>
</comment>
<dbReference type="InterPro" id="IPR050887">
    <property type="entry name" value="Beta-mannosidase_GH2"/>
</dbReference>
<feature type="domain" description="Mannosidase Ig/CBM-like" evidence="15">
    <location>
        <begin position="633"/>
        <end position="721"/>
    </location>
</feature>
<evidence type="ECO:0000259" key="13">
    <source>
        <dbReference type="Pfam" id="PF00703"/>
    </source>
</evidence>
<dbReference type="InterPro" id="IPR017853">
    <property type="entry name" value="GH"/>
</dbReference>
<name>A0A9D1NC59_9FIRM</name>
<dbReference type="EC" id="3.2.1.25" evidence="5"/>
<comment type="subcellular location">
    <subcellularLocation>
        <location evidence="2">Secreted</location>
    </subcellularLocation>
</comment>
<dbReference type="InterPro" id="IPR008979">
    <property type="entry name" value="Galactose-bd-like_sf"/>
</dbReference>
<dbReference type="GO" id="GO:0005576">
    <property type="term" value="C:extracellular region"/>
    <property type="evidence" value="ECO:0007669"/>
    <property type="project" value="UniProtKB-SubCell"/>
</dbReference>
<dbReference type="Pfam" id="PF22666">
    <property type="entry name" value="Glyco_hydro_2_N2"/>
    <property type="match status" value="1"/>
</dbReference>
<dbReference type="GO" id="GO:0005975">
    <property type="term" value="P:carbohydrate metabolic process"/>
    <property type="evidence" value="ECO:0007669"/>
    <property type="project" value="InterPro"/>
</dbReference>
<dbReference type="Pfam" id="PF00703">
    <property type="entry name" value="Glyco_hydro_2"/>
    <property type="match status" value="1"/>
</dbReference>
<evidence type="ECO:0000256" key="12">
    <source>
        <dbReference type="ARBA" id="ARBA00041614"/>
    </source>
</evidence>
<dbReference type="Proteomes" id="UP000886891">
    <property type="component" value="Unassembled WGS sequence"/>
</dbReference>
<comment type="caution">
    <text evidence="17">The sequence shown here is derived from an EMBL/GenBank/DDBJ whole genome shotgun (WGS) entry which is preliminary data.</text>
</comment>
<evidence type="ECO:0000256" key="3">
    <source>
        <dbReference type="ARBA" id="ARBA00004740"/>
    </source>
</evidence>
<evidence type="ECO:0000256" key="8">
    <source>
        <dbReference type="ARBA" id="ARBA00023180"/>
    </source>
</evidence>
<evidence type="ECO:0000313" key="18">
    <source>
        <dbReference type="Proteomes" id="UP000886891"/>
    </source>
</evidence>
<dbReference type="Gene3D" id="3.20.20.80">
    <property type="entry name" value="Glycosidases"/>
    <property type="match status" value="1"/>
</dbReference>
<comment type="pathway">
    <text evidence="3">Glycan metabolism; N-glycan degradation.</text>
</comment>
<dbReference type="SUPFAM" id="SSF49303">
    <property type="entry name" value="beta-Galactosidase/glucuronidase domain"/>
    <property type="match status" value="3"/>
</dbReference>